<protein>
    <submittedName>
        <fullName evidence="1">Uncharacterized protein</fullName>
    </submittedName>
</protein>
<reference evidence="2" key="1">
    <citation type="submission" date="2016-02" db="EMBL/GenBank/DDBJ databases">
        <authorList>
            <person name="Wen L."/>
            <person name="He K."/>
            <person name="Yang H."/>
        </authorList>
    </citation>
    <scope>NUCLEOTIDE SEQUENCE [LARGE SCALE GENOMIC DNA]</scope>
    <source>
        <strain evidence="2">JCM 15929</strain>
    </source>
</reference>
<dbReference type="STRING" id="239498.AXK60_09280"/>
<dbReference type="EMBL" id="LSRF01000055">
    <property type="protein sequence ID" value="KXP07812.1"/>
    <property type="molecule type" value="Genomic_DNA"/>
</dbReference>
<proteinExistence type="predicted"/>
<name>A0A138ABJ0_9ACTN</name>
<organism evidence="1 2">
    <name type="scientific">Tsukamurella pseudospumae</name>
    <dbReference type="NCBI Taxonomy" id="239498"/>
    <lineage>
        <taxon>Bacteria</taxon>
        <taxon>Bacillati</taxon>
        <taxon>Actinomycetota</taxon>
        <taxon>Actinomycetes</taxon>
        <taxon>Mycobacteriales</taxon>
        <taxon>Tsukamurellaceae</taxon>
        <taxon>Tsukamurella</taxon>
    </lineage>
</organism>
<evidence type="ECO:0000313" key="2">
    <source>
        <dbReference type="Proteomes" id="UP000070258"/>
    </source>
</evidence>
<dbReference type="OrthoDB" id="4380191at2"/>
<gene>
    <name evidence="1" type="ORF">AXK60_09280</name>
</gene>
<comment type="caution">
    <text evidence="1">The sequence shown here is derived from an EMBL/GenBank/DDBJ whole genome shotgun (WGS) entry which is preliminary data.</text>
</comment>
<evidence type="ECO:0000313" key="1">
    <source>
        <dbReference type="EMBL" id="KXP07812.1"/>
    </source>
</evidence>
<sequence>MVWIWILMLAAMLGAFVVMWQRSKRGTLGTAPAGPGMEDGTLTLSGVSPRPLEADQKGQAFVTVSGSIVGPTTAPTPVYRRLVVDFAERWPEVGDRLPVYYKVGKIDSSWQLGSLTPPPDSYGAPGQYPG</sequence>
<accession>A0A138ABJ0</accession>
<dbReference type="RefSeq" id="WP_068571726.1">
    <property type="nucleotide sequence ID" value="NZ_LSRF01000055.1"/>
</dbReference>
<dbReference type="AlphaFoldDB" id="A0A138ABJ0"/>
<dbReference type="Proteomes" id="UP000070258">
    <property type="component" value="Unassembled WGS sequence"/>
</dbReference>